<accession>A0A6I6DH49</accession>
<evidence type="ECO:0000259" key="1">
    <source>
        <dbReference type="SMART" id="SM00481"/>
    </source>
</evidence>
<evidence type="ECO:0000313" key="3">
    <source>
        <dbReference type="Proteomes" id="UP000426444"/>
    </source>
</evidence>
<name>A0A6I6DH49_9FIRM</name>
<feature type="domain" description="Polymerase/histidinol phosphatase N-terminal" evidence="1">
    <location>
        <begin position="3"/>
        <end position="70"/>
    </location>
</feature>
<dbReference type="Gene3D" id="3.20.20.140">
    <property type="entry name" value="Metal-dependent hydrolases"/>
    <property type="match status" value="1"/>
</dbReference>
<dbReference type="GO" id="GO:0035312">
    <property type="term" value="F:5'-3' DNA exonuclease activity"/>
    <property type="evidence" value="ECO:0007669"/>
    <property type="project" value="TreeGrafter"/>
</dbReference>
<sequence>MYYDLHIHTTASDGMFSPEQIIKYSIEFGLFGIAITDHDTIDGLEPALNYNSSTGSKLKFIPGIELNTELNDIEVHILGYFIDYKNQALKNRLQEVRECRYERAQKMINKLRSMGFQITFDYVKQLAQGDLIGRPHVAQALMAKGYVFSLKEAFDKYISKGRAAYVPRYKFTPNEAINLIKQAGGISVLAHPGLIKDQRLINEVVDMGVEGIEAYYPEHSDSQINRFLSFSSEKKLYVTGGSDFHGTSGDESRGRLGCIGVSYDLVKKLYEHKGSIS</sequence>
<evidence type="ECO:0000313" key="2">
    <source>
        <dbReference type="EMBL" id="QGT99633.1"/>
    </source>
</evidence>
<dbReference type="InterPro" id="IPR016195">
    <property type="entry name" value="Pol/histidinol_Pase-like"/>
</dbReference>
<dbReference type="InterPro" id="IPR003141">
    <property type="entry name" value="Pol/His_phosphatase_N"/>
</dbReference>
<protein>
    <submittedName>
        <fullName evidence="2">Putative metal-dependent phosphoesterases (PHP family)</fullName>
    </submittedName>
</protein>
<dbReference type="Pfam" id="PF02811">
    <property type="entry name" value="PHP"/>
    <property type="match status" value="1"/>
</dbReference>
<dbReference type="PANTHER" id="PTHR42924:SF3">
    <property type="entry name" value="POLYMERASE_HISTIDINOL PHOSPHATASE N-TERMINAL DOMAIN-CONTAINING PROTEIN"/>
    <property type="match status" value="1"/>
</dbReference>
<gene>
    <name evidence="2" type="ORF">SYNTR_1040</name>
</gene>
<reference evidence="3" key="1">
    <citation type="journal article" date="2019" name="Microbiology">
        <title>Complete Genome Sequence of an Uncultured Bacterium of the Candidate Phylum Bipolaricaulota.</title>
        <authorList>
            <person name="Kadnikov V.V."/>
            <person name="Mardanov A.V."/>
            <person name="Beletsky A.V."/>
            <person name="Frank Y.A."/>
            <person name="Karnachuk O.V."/>
            <person name="Ravin N.V."/>
        </authorList>
    </citation>
    <scope>NUCLEOTIDE SEQUENCE [LARGE SCALE GENOMIC DNA]</scope>
</reference>
<dbReference type="SMART" id="SM00481">
    <property type="entry name" value="POLIIIAc"/>
    <property type="match status" value="1"/>
</dbReference>
<dbReference type="KEGG" id="salq:SYNTR_1040"/>
<keyword evidence="3" id="KW-1185">Reference proteome</keyword>
<dbReference type="Gene3D" id="1.10.150.650">
    <property type="match status" value="1"/>
</dbReference>
<dbReference type="OrthoDB" id="9791620at2"/>
<dbReference type="CDD" id="cd07438">
    <property type="entry name" value="PHP_HisPPase_AMP"/>
    <property type="match status" value="1"/>
</dbReference>
<dbReference type="EMBL" id="CP046457">
    <property type="protein sequence ID" value="QGT99633.1"/>
    <property type="molecule type" value="Genomic_DNA"/>
</dbReference>
<dbReference type="SUPFAM" id="SSF89550">
    <property type="entry name" value="PHP domain-like"/>
    <property type="match status" value="1"/>
</dbReference>
<dbReference type="PANTHER" id="PTHR42924">
    <property type="entry name" value="EXONUCLEASE"/>
    <property type="match status" value="1"/>
</dbReference>
<dbReference type="GO" id="GO:0004534">
    <property type="term" value="F:5'-3' RNA exonuclease activity"/>
    <property type="evidence" value="ECO:0007669"/>
    <property type="project" value="TreeGrafter"/>
</dbReference>
<dbReference type="InterPro" id="IPR052018">
    <property type="entry name" value="PHP_domain"/>
</dbReference>
<proteinExistence type="predicted"/>
<dbReference type="AlphaFoldDB" id="A0A6I6DH49"/>
<dbReference type="InterPro" id="IPR004013">
    <property type="entry name" value="PHP_dom"/>
</dbReference>
<dbReference type="RefSeq" id="WP_156203511.1">
    <property type="nucleotide sequence ID" value="NZ_CP046457.1"/>
</dbReference>
<organism evidence="2 3">
    <name type="scientific">Candidatus Syntrophocurvum alkaliphilum</name>
    <dbReference type="NCBI Taxonomy" id="2293317"/>
    <lineage>
        <taxon>Bacteria</taxon>
        <taxon>Bacillati</taxon>
        <taxon>Bacillota</taxon>
        <taxon>Clostridia</taxon>
        <taxon>Eubacteriales</taxon>
        <taxon>Syntrophomonadaceae</taxon>
        <taxon>Candidatus Syntrophocurvum</taxon>
    </lineage>
</organism>
<dbReference type="Proteomes" id="UP000426444">
    <property type="component" value="Chromosome"/>
</dbReference>